<keyword evidence="2" id="KW-1185">Reference proteome</keyword>
<evidence type="ECO:0000313" key="2">
    <source>
        <dbReference type="Proteomes" id="UP000828390"/>
    </source>
</evidence>
<reference evidence="1" key="2">
    <citation type="submission" date="2020-11" db="EMBL/GenBank/DDBJ databases">
        <authorList>
            <person name="McCartney M.A."/>
            <person name="Auch B."/>
            <person name="Kono T."/>
            <person name="Mallez S."/>
            <person name="Becker A."/>
            <person name="Gohl D.M."/>
            <person name="Silverstein K.A.T."/>
            <person name="Koren S."/>
            <person name="Bechman K.B."/>
            <person name="Herman A."/>
            <person name="Abrahante J.E."/>
            <person name="Garbe J."/>
        </authorList>
    </citation>
    <scope>NUCLEOTIDE SEQUENCE</scope>
    <source>
        <strain evidence="1">Duluth1</strain>
        <tissue evidence="1">Whole animal</tissue>
    </source>
</reference>
<name>A0A9D4NLV4_DREPO</name>
<accession>A0A9D4NLV4</accession>
<protein>
    <submittedName>
        <fullName evidence="1">Uncharacterized protein</fullName>
    </submittedName>
</protein>
<proteinExistence type="predicted"/>
<dbReference type="AlphaFoldDB" id="A0A9D4NLV4"/>
<dbReference type="EMBL" id="JAIWYP010000001">
    <property type="protein sequence ID" value="KAH3896651.1"/>
    <property type="molecule type" value="Genomic_DNA"/>
</dbReference>
<comment type="caution">
    <text evidence="1">The sequence shown here is derived from an EMBL/GenBank/DDBJ whole genome shotgun (WGS) entry which is preliminary data.</text>
</comment>
<reference evidence="1" key="1">
    <citation type="journal article" date="2019" name="bioRxiv">
        <title>The Genome of the Zebra Mussel, Dreissena polymorpha: A Resource for Invasive Species Research.</title>
        <authorList>
            <person name="McCartney M.A."/>
            <person name="Auch B."/>
            <person name="Kono T."/>
            <person name="Mallez S."/>
            <person name="Zhang Y."/>
            <person name="Obille A."/>
            <person name="Becker A."/>
            <person name="Abrahante J.E."/>
            <person name="Garbe J."/>
            <person name="Badalamenti J.P."/>
            <person name="Herman A."/>
            <person name="Mangelson H."/>
            <person name="Liachko I."/>
            <person name="Sullivan S."/>
            <person name="Sone E.D."/>
            <person name="Koren S."/>
            <person name="Silverstein K.A.T."/>
            <person name="Beckman K.B."/>
            <person name="Gohl D.M."/>
        </authorList>
    </citation>
    <scope>NUCLEOTIDE SEQUENCE</scope>
    <source>
        <strain evidence="1">Duluth1</strain>
        <tissue evidence="1">Whole animal</tissue>
    </source>
</reference>
<evidence type="ECO:0000313" key="1">
    <source>
        <dbReference type="EMBL" id="KAH3896651.1"/>
    </source>
</evidence>
<gene>
    <name evidence="1" type="ORF">DPMN_020829</name>
</gene>
<sequence>MLCEIIRTMSLISHPTKAMLCISLNRLKRQALQLPAEEQVGLRAILGSSTAHVRIIIAMVTAAIARLSDCGQAVTLASSPRTGCTPHSLHHIVSLLDLDASGRHITQYTGI</sequence>
<dbReference type="Proteomes" id="UP000828390">
    <property type="component" value="Unassembled WGS sequence"/>
</dbReference>
<organism evidence="1 2">
    <name type="scientific">Dreissena polymorpha</name>
    <name type="common">Zebra mussel</name>
    <name type="synonym">Mytilus polymorpha</name>
    <dbReference type="NCBI Taxonomy" id="45954"/>
    <lineage>
        <taxon>Eukaryota</taxon>
        <taxon>Metazoa</taxon>
        <taxon>Spiralia</taxon>
        <taxon>Lophotrochozoa</taxon>
        <taxon>Mollusca</taxon>
        <taxon>Bivalvia</taxon>
        <taxon>Autobranchia</taxon>
        <taxon>Heteroconchia</taxon>
        <taxon>Euheterodonta</taxon>
        <taxon>Imparidentia</taxon>
        <taxon>Neoheterodontei</taxon>
        <taxon>Myida</taxon>
        <taxon>Dreissenoidea</taxon>
        <taxon>Dreissenidae</taxon>
        <taxon>Dreissena</taxon>
    </lineage>
</organism>